<evidence type="ECO:0000313" key="4">
    <source>
        <dbReference type="Proteomes" id="UP000267251"/>
    </source>
</evidence>
<gene>
    <name evidence="3" type="ORF">BJ684DRAFT_16825</name>
</gene>
<dbReference type="AlphaFoldDB" id="A0A4P9Y1P0"/>
<dbReference type="Pfam" id="PF17171">
    <property type="entry name" value="GST_C_6"/>
    <property type="match status" value="1"/>
</dbReference>
<evidence type="ECO:0000259" key="1">
    <source>
        <dbReference type="Pfam" id="PF17171"/>
    </source>
</evidence>
<dbReference type="InterPro" id="IPR033468">
    <property type="entry name" value="Metaxin_GST"/>
</dbReference>
<evidence type="ECO:0000313" key="3">
    <source>
        <dbReference type="EMBL" id="RKP12717.1"/>
    </source>
</evidence>
<dbReference type="GO" id="GO:0007005">
    <property type="term" value="P:mitochondrion organization"/>
    <property type="evidence" value="ECO:0007669"/>
    <property type="project" value="TreeGrafter"/>
</dbReference>
<reference evidence="4" key="1">
    <citation type="journal article" date="2018" name="Nat. Microbiol.">
        <title>Leveraging single-cell genomics to expand the fungal tree of life.</title>
        <authorList>
            <person name="Ahrendt S.R."/>
            <person name="Quandt C.A."/>
            <person name="Ciobanu D."/>
            <person name="Clum A."/>
            <person name="Salamov A."/>
            <person name="Andreopoulos B."/>
            <person name="Cheng J.F."/>
            <person name="Woyke T."/>
            <person name="Pelin A."/>
            <person name="Henrissat B."/>
            <person name="Reynolds N.K."/>
            <person name="Benny G.L."/>
            <person name="Smith M.E."/>
            <person name="James T.Y."/>
            <person name="Grigoriev I.V."/>
        </authorList>
    </citation>
    <scope>NUCLEOTIDE SEQUENCE [LARGE SCALE GENOMIC DNA]</scope>
</reference>
<dbReference type="InterPro" id="IPR012336">
    <property type="entry name" value="Thioredoxin-like_fold"/>
</dbReference>
<dbReference type="Pfam" id="PF17172">
    <property type="entry name" value="GST_N_4"/>
    <property type="match status" value="1"/>
</dbReference>
<dbReference type="PANTHER" id="PTHR12289:SF41">
    <property type="entry name" value="FAILED AXON CONNECTIONS-RELATED"/>
    <property type="match status" value="1"/>
</dbReference>
<feature type="domain" description="Metaxin glutathione S-transferase" evidence="1">
    <location>
        <begin position="236"/>
        <end position="277"/>
    </location>
</feature>
<name>A0A4P9Y1P0_9FUNG</name>
<keyword evidence="4" id="KW-1185">Reference proteome</keyword>
<dbReference type="EMBL" id="KZ988229">
    <property type="protein sequence ID" value="RKP12717.1"/>
    <property type="molecule type" value="Genomic_DNA"/>
</dbReference>
<dbReference type="Proteomes" id="UP000267251">
    <property type="component" value="Unassembled WGS sequence"/>
</dbReference>
<sequence>MKASQDQTTTTWKDRLGLPALPLRTVPAPEKTRWPVEKPRLYIQGPSWIPSTPTSSDPSCLSWQVWFRTRGIGFTEKWTTEPEASSTGHLPFLATPDHRCFSGERLNGYLDEALGKEPIREGRSEEAKAFATLLATQLKPALLYHLWCEPRNFAVVVQRLGAHYPSVVRRSIMEGRRLDHQKELACIWPGGAVYTRTQVYEEADRALRALEDRLVIGKDGAPGWLLSTAEEKGSNSDPTFADCLAFAYLHTILTAPLADLELQSMVLKRPILVTYTQQAYKHWFPDGQ</sequence>
<dbReference type="GO" id="GO:0001401">
    <property type="term" value="C:SAM complex"/>
    <property type="evidence" value="ECO:0007669"/>
    <property type="project" value="TreeGrafter"/>
</dbReference>
<accession>A0A4P9Y1P0</accession>
<proteinExistence type="predicted"/>
<dbReference type="PANTHER" id="PTHR12289">
    <property type="entry name" value="METAXIN RELATED"/>
    <property type="match status" value="1"/>
</dbReference>
<feature type="domain" description="Thioredoxin-like fold" evidence="2">
    <location>
        <begin position="58"/>
        <end position="152"/>
    </location>
</feature>
<dbReference type="InterPro" id="IPR050931">
    <property type="entry name" value="Mito_Protein_Transport_Metaxin"/>
</dbReference>
<organism evidence="3 4">
    <name type="scientific">Piptocephalis cylindrospora</name>
    <dbReference type="NCBI Taxonomy" id="1907219"/>
    <lineage>
        <taxon>Eukaryota</taxon>
        <taxon>Fungi</taxon>
        <taxon>Fungi incertae sedis</taxon>
        <taxon>Zoopagomycota</taxon>
        <taxon>Zoopagomycotina</taxon>
        <taxon>Zoopagomycetes</taxon>
        <taxon>Zoopagales</taxon>
        <taxon>Piptocephalidaceae</taxon>
        <taxon>Piptocephalis</taxon>
    </lineage>
</organism>
<dbReference type="OrthoDB" id="198787at2759"/>
<evidence type="ECO:0000259" key="2">
    <source>
        <dbReference type="Pfam" id="PF17172"/>
    </source>
</evidence>
<evidence type="ECO:0008006" key="5">
    <source>
        <dbReference type="Google" id="ProtNLM"/>
    </source>
</evidence>
<protein>
    <recommendedName>
        <fullName evidence="5">Metaxin glutathione S-transferase domain-containing protein</fullName>
    </recommendedName>
</protein>